<dbReference type="SUPFAM" id="SSF47954">
    <property type="entry name" value="Cyclin-like"/>
    <property type="match status" value="2"/>
</dbReference>
<evidence type="ECO:0000313" key="6">
    <source>
        <dbReference type="EMBL" id="KAG2317141.1"/>
    </source>
</evidence>
<protein>
    <recommendedName>
        <fullName evidence="5">Cyclin-like domain-containing protein</fullName>
    </recommendedName>
</protein>
<name>A0A8X7VTH0_BRACI</name>
<comment type="similarity">
    <text evidence="3">Belongs to the cyclin family.</text>
</comment>
<reference evidence="6 7" key="1">
    <citation type="submission" date="2020-02" db="EMBL/GenBank/DDBJ databases">
        <authorList>
            <person name="Ma Q."/>
            <person name="Huang Y."/>
            <person name="Song X."/>
            <person name="Pei D."/>
        </authorList>
    </citation>
    <scope>NUCLEOTIDE SEQUENCE [LARGE SCALE GENOMIC DNA]</scope>
    <source>
        <strain evidence="6">Sxm20200214</strain>
        <tissue evidence="6">Leaf</tissue>
    </source>
</reference>
<evidence type="ECO:0000256" key="3">
    <source>
        <dbReference type="RuleBase" id="RU000383"/>
    </source>
</evidence>
<dbReference type="Gene3D" id="1.10.472.10">
    <property type="entry name" value="Cyclin-like"/>
    <property type="match status" value="2"/>
</dbReference>
<dbReference type="OrthoDB" id="10264655at2759"/>
<dbReference type="InterPro" id="IPR036915">
    <property type="entry name" value="Cyclin-like_sf"/>
</dbReference>
<feature type="compositionally biased region" description="Low complexity" evidence="4">
    <location>
        <begin position="250"/>
        <end position="261"/>
    </location>
</feature>
<feature type="compositionally biased region" description="Polar residues" evidence="4">
    <location>
        <begin position="275"/>
        <end position="286"/>
    </location>
</feature>
<organism evidence="6 7">
    <name type="scientific">Brassica carinata</name>
    <name type="common">Ethiopian mustard</name>
    <name type="synonym">Abyssinian cabbage</name>
    <dbReference type="NCBI Taxonomy" id="52824"/>
    <lineage>
        <taxon>Eukaryota</taxon>
        <taxon>Viridiplantae</taxon>
        <taxon>Streptophyta</taxon>
        <taxon>Embryophyta</taxon>
        <taxon>Tracheophyta</taxon>
        <taxon>Spermatophyta</taxon>
        <taxon>Magnoliopsida</taxon>
        <taxon>eudicotyledons</taxon>
        <taxon>Gunneridae</taxon>
        <taxon>Pentapetalae</taxon>
        <taxon>rosids</taxon>
        <taxon>malvids</taxon>
        <taxon>Brassicales</taxon>
        <taxon>Brassicaceae</taxon>
        <taxon>Brassiceae</taxon>
        <taxon>Brassica</taxon>
    </lineage>
</organism>
<dbReference type="InterPro" id="IPR006671">
    <property type="entry name" value="Cyclin_N"/>
</dbReference>
<keyword evidence="3" id="KW-0195">Cyclin</keyword>
<dbReference type="AlphaFoldDB" id="A0A8X7VTH0"/>
<dbReference type="Proteomes" id="UP000886595">
    <property type="component" value="Unassembled WGS sequence"/>
</dbReference>
<dbReference type="GO" id="GO:0006357">
    <property type="term" value="P:regulation of transcription by RNA polymerase II"/>
    <property type="evidence" value="ECO:0007669"/>
    <property type="project" value="InterPro"/>
</dbReference>
<feature type="domain" description="Cyclin-like" evidence="5">
    <location>
        <begin position="40"/>
        <end position="131"/>
    </location>
</feature>
<dbReference type="GO" id="GO:0016538">
    <property type="term" value="F:cyclin-dependent protein serine/threonine kinase regulator activity"/>
    <property type="evidence" value="ECO:0007669"/>
    <property type="project" value="InterPro"/>
</dbReference>
<dbReference type="InterPro" id="IPR043198">
    <property type="entry name" value="Cyclin/Ssn8"/>
</dbReference>
<evidence type="ECO:0000256" key="1">
    <source>
        <dbReference type="ARBA" id="ARBA00022618"/>
    </source>
</evidence>
<feature type="region of interest" description="Disordered" evidence="4">
    <location>
        <begin position="249"/>
        <end position="327"/>
    </location>
</feature>
<keyword evidence="1" id="KW-0132">Cell division</keyword>
<gene>
    <name evidence="6" type="ORF">Bca52824_020263</name>
</gene>
<dbReference type="Pfam" id="PF00134">
    <property type="entry name" value="Cyclin_N"/>
    <property type="match status" value="1"/>
</dbReference>
<evidence type="ECO:0000259" key="5">
    <source>
        <dbReference type="SMART" id="SM00385"/>
    </source>
</evidence>
<evidence type="ECO:0000313" key="7">
    <source>
        <dbReference type="Proteomes" id="UP000886595"/>
    </source>
</evidence>
<sequence length="327" mass="36870">MFPGENRWYFSREEIENNSPSRRDGIDSKEETRLRKSYCTFVRDLGSRFNLHQATIATAMVFCHRLFLRQSHAKNDRWTIAALCLFISAKIESTRLSLKTLIIASNEILHEKVIAAEQKQEVFEQYKELYLSGEKLVLTTLNFDLNVDLPYDILIEAMQKYILDEATQAEFPSVAWKFVQDSLWTTLWLQYQPHHIAGGAFFLTAKHIKMDVQSNGARWCQEFGITPDQINDIRCQMSELYHEKKRIPASTGSIGGTSNSGDVAQQPVPADKCPTSETEGGSSSVADGSVQDKSRPEGVAKDSPDREAGDNQEDSCVRDSAAETSDD</sequence>
<dbReference type="EMBL" id="JAAMPC010000004">
    <property type="protein sequence ID" value="KAG2317141.1"/>
    <property type="molecule type" value="Genomic_DNA"/>
</dbReference>
<dbReference type="InterPro" id="IPR013763">
    <property type="entry name" value="Cyclin-like_dom"/>
</dbReference>
<dbReference type="PANTHER" id="PTHR10026">
    <property type="entry name" value="CYCLIN"/>
    <property type="match status" value="1"/>
</dbReference>
<keyword evidence="7" id="KW-1185">Reference proteome</keyword>
<feature type="compositionally biased region" description="Basic and acidic residues" evidence="4">
    <location>
        <begin position="290"/>
        <end position="321"/>
    </location>
</feature>
<accession>A0A8X7VTH0</accession>
<keyword evidence="2" id="KW-0131">Cell cycle</keyword>
<dbReference type="GO" id="GO:0051301">
    <property type="term" value="P:cell division"/>
    <property type="evidence" value="ECO:0007669"/>
    <property type="project" value="UniProtKB-KW"/>
</dbReference>
<dbReference type="SMART" id="SM00385">
    <property type="entry name" value="CYCLIN"/>
    <property type="match status" value="1"/>
</dbReference>
<comment type="caution">
    <text evidence="6">The sequence shown here is derived from an EMBL/GenBank/DDBJ whole genome shotgun (WGS) entry which is preliminary data.</text>
</comment>
<proteinExistence type="inferred from homology"/>
<evidence type="ECO:0000256" key="2">
    <source>
        <dbReference type="ARBA" id="ARBA00023306"/>
    </source>
</evidence>
<evidence type="ECO:0000256" key="4">
    <source>
        <dbReference type="SAM" id="MobiDB-lite"/>
    </source>
</evidence>